<dbReference type="OrthoDB" id="9911861at2"/>
<dbReference type="Proteomes" id="UP000094313">
    <property type="component" value="Chromosome"/>
</dbReference>
<keyword evidence="2" id="KW-1185">Reference proteome</keyword>
<protein>
    <submittedName>
        <fullName evidence="1">Uncharacterized protein</fullName>
    </submittedName>
</protein>
<dbReference type="RefSeq" id="WP_069378674.1">
    <property type="nucleotide sequence ID" value="NZ_CP017141.1"/>
</dbReference>
<organism evidence="1 2">
    <name type="scientific">Pedobacter steynii</name>
    <dbReference type="NCBI Taxonomy" id="430522"/>
    <lineage>
        <taxon>Bacteria</taxon>
        <taxon>Pseudomonadati</taxon>
        <taxon>Bacteroidota</taxon>
        <taxon>Sphingobacteriia</taxon>
        <taxon>Sphingobacteriales</taxon>
        <taxon>Sphingobacteriaceae</taxon>
        <taxon>Pedobacter</taxon>
    </lineage>
</organism>
<gene>
    <name evidence="1" type="ORF">BFS30_07230</name>
</gene>
<proteinExistence type="predicted"/>
<evidence type="ECO:0000313" key="2">
    <source>
        <dbReference type="Proteomes" id="UP000094313"/>
    </source>
</evidence>
<sequence length="64" mass="7672">MRLYEILETIRQEINHIGQEELSFELEDIHKDLILKQPDKVDGDLLKGEHFLFEYIGHLPEIRI</sequence>
<dbReference type="EMBL" id="CP017141">
    <property type="protein sequence ID" value="AOM76981.1"/>
    <property type="molecule type" value="Genomic_DNA"/>
</dbReference>
<dbReference type="KEGG" id="psty:BFS30_07230"/>
<reference evidence="1 2" key="1">
    <citation type="submission" date="2016-08" db="EMBL/GenBank/DDBJ databases">
        <authorList>
            <person name="Seilhamer J.J."/>
        </authorList>
    </citation>
    <scope>NUCLEOTIDE SEQUENCE [LARGE SCALE GENOMIC DNA]</scope>
    <source>
        <strain evidence="1 2">DX4</strain>
    </source>
</reference>
<evidence type="ECO:0000313" key="1">
    <source>
        <dbReference type="EMBL" id="AOM76981.1"/>
    </source>
</evidence>
<name>A0A1D7QE71_9SPHI</name>
<accession>A0A1D7QE71</accession>
<dbReference type="AlphaFoldDB" id="A0A1D7QE71"/>